<sequence>MKVLIFGATGMVGQGVLRECLRAPDVEVVQTVDRTRSGQLDPRLVEVIQPDLMDYRAIAASLEGFDACFFCLGVSSAGMQEAQYSRLTYDLTLAAAQTLAALNPQMTFVYVSGAGTDSTERGRSMWARVKGRTENALQRLPFKAVYLFRPGVIQPLYGARSKTRSYRLFYALTSPFLSTLRTLLPNRILSTEDMGLAMLAVARHGAAKAVLETADIRALSRAACPPALDLRAG</sequence>
<feature type="domain" description="NAD(P)-binding" evidence="1">
    <location>
        <begin position="7"/>
        <end position="126"/>
    </location>
</feature>
<evidence type="ECO:0000259" key="1">
    <source>
        <dbReference type="Pfam" id="PF13460"/>
    </source>
</evidence>
<dbReference type="SUPFAM" id="SSF51735">
    <property type="entry name" value="NAD(P)-binding Rossmann-fold domains"/>
    <property type="match status" value="1"/>
</dbReference>
<accession>A0A5B0HIZ9</accession>
<evidence type="ECO:0000313" key="2">
    <source>
        <dbReference type="EMBL" id="KAA1015107.1"/>
    </source>
</evidence>
<proteinExistence type="predicted"/>
<organism evidence="2 3">
    <name type="scientific">Paraburkholderia panacisoli</name>
    <dbReference type="NCBI Taxonomy" id="2603818"/>
    <lineage>
        <taxon>Bacteria</taxon>
        <taxon>Pseudomonadati</taxon>
        <taxon>Pseudomonadota</taxon>
        <taxon>Betaproteobacteria</taxon>
        <taxon>Burkholderiales</taxon>
        <taxon>Burkholderiaceae</taxon>
        <taxon>Paraburkholderia</taxon>
    </lineage>
</organism>
<protein>
    <submittedName>
        <fullName evidence="2">NAD(P)H-binding protein</fullName>
    </submittedName>
</protein>
<dbReference type="Pfam" id="PF13460">
    <property type="entry name" value="NAD_binding_10"/>
    <property type="match status" value="1"/>
</dbReference>
<dbReference type="InterPro" id="IPR036291">
    <property type="entry name" value="NAD(P)-bd_dom_sf"/>
</dbReference>
<dbReference type="AlphaFoldDB" id="A0A5B0HIZ9"/>
<gene>
    <name evidence="2" type="ORF">FVF58_04055</name>
</gene>
<dbReference type="PANTHER" id="PTHR14097">
    <property type="entry name" value="OXIDOREDUCTASE HTATIP2"/>
    <property type="match status" value="1"/>
</dbReference>
<dbReference type="RefSeq" id="WP_149668635.1">
    <property type="nucleotide sequence ID" value="NZ_VTUZ01000002.1"/>
</dbReference>
<name>A0A5B0HIZ9_9BURK</name>
<dbReference type="Proteomes" id="UP000325273">
    <property type="component" value="Unassembled WGS sequence"/>
</dbReference>
<evidence type="ECO:0000313" key="3">
    <source>
        <dbReference type="Proteomes" id="UP000325273"/>
    </source>
</evidence>
<dbReference type="InterPro" id="IPR016040">
    <property type="entry name" value="NAD(P)-bd_dom"/>
</dbReference>
<reference evidence="2 3" key="1">
    <citation type="submission" date="2019-08" db="EMBL/GenBank/DDBJ databases">
        <title>Paraburkholderia sp. DCY113.</title>
        <authorList>
            <person name="Kang J."/>
        </authorList>
    </citation>
    <scope>NUCLEOTIDE SEQUENCE [LARGE SCALE GENOMIC DNA]</scope>
    <source>
        <strain evidence="2 3">DCY113</strain>
    </source>
</reference>
<keyword evidence="3" id="KW-1185">Reference proteome</keyword>
<comment type="caution">
    <text evidence="2">The sequence shown here is derived from an EMBL/GenBank/DDBJ whole genome shotgun (WGS) entry which is preliminary data.</text>
</comment>
<dbReference type="PANTHER" id="PTHR14097:SF8">
    <property type="entry name" value="NAD(P)-BINDING DOMAIN-CONTAINING PROTEIN"/>
    <property type="match status" value="1"/>
</dbReference>
<dbReference type="Gene3D" id="3.40.50.720">
    <property type="entry name" value="NAD(P)-binding Rossmann-like Domain"/>
    <property type="match status" value="1"/>
</dbReference>
<dbReference type="EMBL" id="VTUZ01000002">
    <property type="protein sequence ID" value="KAA1015107.1"/>
    <property type="molecule type" value="Genomic_DNA"/>
</dbReference>